<gene>
    <name evidence="5" type="primary">fis</name>
    <name evidence="5" type="ORF">GCM10022277_30500</name>
</gene>
<dbReference type="PRINTS" id="PR01590">
    <property type="entry name" value="HTHFIS"/>
</dbReference>
<evidence type="ECO:0000256" key="2">
    <source>
        <dbReference type="ARBA" id="ARBA00023125"/>
    </source>
</evidence>
<evidence type="ECO:0000256" key="1">
    <source>
        <dbReference type="ARBA" id="ARBA00008559"/>
    </source>
</evidence>
<evidence type="ECO:0000313" key="5">
    <source>
        <dbReference type="EMBL" id="GAA3931568.1"/>
    </source>
</evidence>
<evidence type="ECO:0000256" key="3">
    <source>
        <dbReference type="ARBA" id="ARBA00029540"/>
    </source>
</evidence>
<dbReference type="PRINTS" id="PR01591">
    <property type="entry name" value="DNABINDNGFIS"/>
</dbReference>
<dbReference type="InterPro" id="IPR050207">
    <property type="entry name" value="Trans_regulatory_Fis"/>
</dbReference>
<dbReference type="PANTHER" id="PTHR47918">
    <property type="entry name" value="DNA-BINDING PROTEIN FIS"/>
    <property type="match status" value="1"/>
</dbReference>
<dbReference type="RefSeq" id="WP_425562176.1">
    <property type="nucleotide sequence ID" value="NZ_BAABBN010000007.1"/>
</dbReference>
<dbReference type="EMBL" id="BAABBN010000007">
    <property type="protein sequence ID" value="GAA3931568.1"/>
    <property type="molecule type" value="Genomic_DNA"/>
</dbReference>
<keyword evidence="6" id="KW-1185">Reference proteome</keyword>
<dbReference type="Proteomes" id="UP001501565">
    <property type="component" value="Unassembled WGS sequence"/>
</dbReference>
<dbReference type="PANTHER" id="PTHR47918:SF1">
    <property type="entry name" value="DNA-BINDING PROTEIN FIS"/>
    <property type="match status" value="1"/>
</dbReference>
<dbReference type="NCBIfam" id="NF001659">
    <property type="entry name" value="PRK00430.1"/>
    <property type="match status" value="1"/>
</dbReference>
<protein>
    <recommendedName>
        <fullName evidence="3">Putative Fis-like DNA-binding protein</fullName>
    </recommendedName>
</protein>
<dbReference type="Pfam" id="PF02954">
    <property type="entry name" value="HTH_8"/>
    <property type="match status" value="1"/>
</dbReference>
<accession>A0ABP7MWS3</accession>
<dbReference type="InterPro" id="IPR002197">
    <property type="entry name" value="HTH_Fis"/>
</dbReference>
<dbReference type="InterPro" id="IPR005412">
    <property type="entry name" value="Fis_DNA-bd"/>
</dbReference>
<dbReference type="GO" id="GO:0003677">
    <property type="term" value="F:DNA binding"/>
    <property type="evidence" value="ECO:0007669"/>
    <property type="project" value="UniProtKB-KW"/>
</dbReference>
<proteinExistence type="inferred from homology"/>
<dbReference type="Gene3D" id="1.10.10.60">
    <property type="entry name" value="Homeodomain-like"/>
    <property type="match status" value="1"/>
</dbReference>
<comment type="similarity">
    <text evidence="1">Belongs to the transcriptional regulatory Fis family.</text>
</comment>
<reference evidence="6" key="1">
    <citation type="journal article" date="2019" name="Int. J. Syst. Evol. Microbiol.">
        <title>The Global Catalogue of Microorganisms (GCM) 10K type strain sequencing project: providing services to taxonomists for standard genome sequencing and annotation.</title>
        <authorList>
            <consortium name="The Broad Institute Genomics Platform"/>
            <consortium name="The Broad Institute Genome Sequencing Center for Infectious Disease"/>
            <person name="Wu L."/>
            <person name="Ma J."/>
        </authorList>
    </citation>
    <scope>NUCLEOTIDE SEQUENCE [LARGE SCALE GENOMIC DNA]</scope>
    <source>
        <strain evidence="6">JCM 17551</strain>
    </source>
</reference>
<organism evidence="5 6">
    <name type="scientific">Litoribacillus peritrichatus</name>
    <dbReference type="NCBI Taxonomy" id="718191"/>
    <lineage>
        <taxon>Bacteria</taxon>
        <taxon>Pseudomonadati</taxon>
        <taxon>Pseudomonadota</taxon>
        <taxon>Gammaproteobacteria</taxon>
        <taxon>Oceanospirillales</taxon>
        <taxon>Oceanospirillaceae</taxon>
        <taxon>Litoribacillus</taxon>
    </lineage>
</organism>
<evidence type="ECO:0000313" key="6">
    <source>
        <dbReference type="Proteomes" id="UP001501565"/>
    </source>
</evidence>
<feature type="domain" description="DNA binding HTH" evidence="4">
    <location>
        <begin position="63"/>
        <end position="103"/>
    </location>
</feature>
<dbReference type="InterPro" id="IPR009057">
    <property type="entry name" value="Homeodomain-like_sf"/>
</dbReference>
<keyword evidence="2 5" id="KW-0238">DNA-binding</keyword>
<comment type="caution">
    <text evidence="5">The sequence shown here is derived from an EMBL/GenBank/DDBJ whole genome shotgun (WGS) entry which is preliminary data.</text>
</comment>
<dbReference type="SUPFAM" id="SSF46689">
    <property type="entry name" value="Homeodomain-like"/>
    <property type="match status" value="1"/>
</dbReference>
<sequence>MIPFDTAEATVDQSNPEANRFREHLTAPVEQHQTLRDSVEKALQNYFNHLDGQDVTDVYDMVLSEVEAPLLDAVMTFTRDNQTKAAVMLGLNRGTLRKKLKQYGLL</sequence>
<evidence type="ECO:0000259" key="4">
    <source>
        <dbReference type="Pfam" id="PF02954"/>
    </source>
</evidence>
<name>A0ABP7MWS3_9GAMM</name>